<evidence type="ECO:0000313" key="1">
    <source>
        <dbReference type="EMBL" id="STY64120.1"/>
    </source>
</evidence>
<evidence type="ECO:0000313" key="2">
    <source>
        <dbReference type="Proteomes" id="UP000254802"/>
    </source>
</evidence>
<reference evidence="1 2" key="1">
    <citation type="submission" date="2018-06" db="EMBL/GenBank/DDBJ databases">
        <authorList>
            <consortium name="Pathogen Informatics"/>
            <person name="Doyle S."/>
        </authorList>
    </citation>
    <scope>NUCLEOTIDE SEQUENCE [LARGE SCALE GENOMIC DNA]</scope>
    <source>
        <strain evidence="1 2">NCTC10638</strain>
    </source>
</reference>
<dbReference type="Proteomes" id="UP000254802">
    <property type="component" value="Unassembled WGS sequence"/>
</dbReference>
<proteinExistence type="predicted"/>
<organism evidence="1 2">
    <name type="scientific">Mannheimia haemolytica</name>
    <name type="common">Pasteurella haemolytica</name>
    <dbReference type="NCBI Taxonomy" id="75985"/>
    <lineage>
        <taxon>Bacteria</taxon>
        <taxon>Pseudomonadati</taxon>
        <taxon>Pseudomonadota</taxon>
        <taxon>Gammaproteobacteria</taxon>
        <taxon>Pasteurellales</taxon>
        <taxon>Pasteurellaceae</taxon>
        <taxon>Mannheimia</taxon>
    </lineage>
</organism>
<gene>
    <name evidence="1" type="ORF">NCTC10638_03295</name>
</gene>
<dbReference type="EMBL" id="UGPN01000002">
    <property type="protein sequence ID" value="STY64120.1"/>
    <property type="molecule type" value="Genomic_DNA"/>
</dbReference>
<dbReference type="AlphaFoldDB" id="A0A378N6W3"/>
<protein>
    <submittedName>
        <fullName evidence="1">Uncharacterized protein</fullName>
    </submittedName>
</protein>
<sequence length="51" mass="5903">METRTVKVIYDDGDYFLIRINADEQTIRSYYAIGNSIGFDDTRKIVAVEIL</sequence>
<name>A0A378N6W3_MANHA</name>
<accession>A0A378N6W3</accession>